<feature type="domain" description="STI1/HOP DP" evidence="4">
    <location>
        <begin position="88"/>
        <end position="131"/>
    </location>
</feature>
<evidence type="ECO:0000259" key="4">
    <source>
        <dbReference type="Pfam" id="PF17830"/>
    </source>
</evidence>
<evidence type="ECO:0000256" key="1">
    <source>
        <dbReference type="ARBA" id="ARBA00022737"/>
    </source>
</evidence>
<gene>
    <name evidence="5" type="ORF">WJX72_002810</name>
</gene>
<dbReference type="InterPro" id="IPR002110">
    <property type="entry name" value="Ankyrin_rpt"/>
</dbReference>
<feature type="repeat" description="ANK" evidence="3">
    <location>
        <begin position="187"/>
        <end position="219"/>
    </location>
</feature>
<dbReference type="InterPro" id="IPR036770">
    <property type="entry name" value="Ankyrin_rpt-contain_sf"/>
</dbReference>
<dbReference type="InterPro" id="IPR041243">
    <property type="entry name" value="STI1/HOP_DP"/>
</dbReference>
<dbReference type="Proteomes" id="UP001489004">
    <property type="component" value="Unassembled WGS sequence"/>
</dbReference>
<proteinExistence type="predicted"/>
<dbReference type="AlphaFoldDB" id="A0AAW1Q6S6"/>
<dbReference type="Gene3D" id="1.25.40.20">
    <property type="entry name" value="Ankyrin repeat-containing domain"/>
    <property type="match status" value="2"/>
</dbReference>
<reference evidence="5 6" key="1">
    <citation type="journal article" date="2024" name="Nat. Commun.">
        <title>Phylogenomics reveals the evolutionary origins of lichenization in chlorophyte algae.</title>
        <authorList>
            <person name="Puginier C."/>
            <person name="Libourel C."/>
            <person name="Otte J."/>
            <person name="Skaloud P."/>
            <person name="Haon M."/>
            <person name="Grisel S."/>
            <person name="Petersen M."/>
            <person name="Berrin J.G."/>
            <person name="Delaux P.M."/>
            <person name="Dal Grande F."/>
            <person name="Keller J."/>
        </authorList>
    </citation>
    <scope>NUCLEOTIDE SEQUENCE [LARGE SCALE GENOMIC DNA]</scope>
    <source>
        <strain evidence="5 6">SAG 2043</strain>
    </source>
</reference>
<dbReference type="PRINTS" id="PR01415">
    <property type="entry name" value="ANKYRIN"/>
</dbReference>
<dbReference type="PROSITE" id="PS50297">
    <property type="entry name" value="ANK_REP_REGION"/>
    <property type="match status" value="3"/>
</dbReference>
<keyword evidence="1" id="KW-0677">Repeat</keyword>
<name>A0AAW1Q6S6_9CHLO</name>
<dbReference type="EMBL" id="JALJOR010000005">
    <property type="protein sequence ID" value="KAK9816616.1"/>
    <property type="molecule type" value="Genomic_DNA"/>
</dbReference>
<evidence type="ECO:0000256" key="3">
    <source>
        <dbReference type="PROSITE-ProRule" id="PRU00023"/>
    </source>
</evidence>
<feature type="repeat" description="ANK" evidence="3">
    <location>
        <begin position="154"/>
        <end position="186"/>
    </location>
</feature>
<accession>A0AAW1Q6S6</accession>
<keyword evidence="6" id="KW-1185">Reference proteome</keyword>
<sequence>MAGKAPGAGGLPSGLPDTFDFSALQNVLQDPQIKQMAEQISQDPAFAKMSEALQAKKLGQQIMQQDPNMAQMLSQMRNPAHRDNIEERLAALKEDPELAPIMKEIEEGGPAAMMKYWNDPATLEKLSAAMGGAFEPGVLGGQEEVEGGEGEAAEAEDNVHSAASTGDVELLQGLLKAGAEADEKDDEGRTALHFASGYGELKCAEVLLEAKADPNALDDNKNTALHYAAGYGQADCVELLLKNGANVTAKNLDGKTALEVAKLNDKAEVVAILDKDTFL</sequence>
<dbReference type="PANTHER" id="PTHR24180:SF45">
    <property type="entry name" value="POLY [ADP-RIBOSE] POLYMERASE TANKYRASE"/>
    <property type="match status" value="1"/>
</dbReference>
<protein>
    <recommendedName>
        <fullName evidence="4">STI1/HOP DP domain-containing protein</fullName>
    </recommendedName>
</protein>
<dbReference type="SMART" id="SM00248">
    <property type="entry name" value="ANK"/>
    <property type="match status" value="3"/>
</dbReference>
<evidence type="ECO:0000313" key="5">
    <source>
        <dbReference type="EMBL" id="KAK9816616.1"/>
    </source>
</evidence>
<organism evidence="5 6">
    <name type="scientific">[Myrmecia] bisecta</name>
    <dbReference type="NCBI Taxonomy" id="41462"/>
    <lineage>
        <taxon>Eukaryota</taxon>
        <taxon>Viridiplantae</taxon>
        <taxon>Chlorophyta</taxon>
        <taxon>core chlorophytes</taxon>
        <taxon>Trebouxiophyceae</taxon>
        <taxon>Trebouxiales</taxon>
        <taxon>Trebouxiaceae</taxon>
        <taxon>Myrmecia</taxon>
    </lineage>
</organism>
<dbReference type="InterPro" id="IPR051637">
    <property type="entry name" value="Ank_repeat_dom-contain_49"/>
</dbReference>
<evidence type="ECO:0000313" key="6">
    <source>
        <dbReference type="Proteomes" id="UP001489004"/>
    </source>
</evidence>
<dbReference type="Pfam" id="PF12796">
    <property type="entry name" value="Ank_2"/>
    <property type="match status" value="1"/>
</dbReference>
<dbReference type="PANTHER" id="PTHR24180">
    <property type="entry name" value="CYCLIN-DEPENDENT KINASE INHIBITOR 2C-RELATED"/>
    <property type="match status" value="1"/>
</dbReference>
<dbReference type="PROSITE" id="PS50088">
    <property type="entry name" value="ANK_REPEAT"/>
    <property type="match status" value="3"/>
</dbReference>
<comment type="caution">
    <text evidence="5">The sequence shown here is derived from an EMBL/GenBank/DDBJ whole genome shotgun (WGS) entry which is preliminary data.</text>
</comment>
<feature type="repeat" description="ANK" evidence="3">
    <location>
        <begin position="220"/>
        <end position="252"/>
    </location>
</feature>
<dbReference type="FunFam" id="1.25.40.20:FF:000049">
    <property type="entry name" value="Ankyrin repeat domain-containing protein 2"/>
    <property type="match status" value="1"/>
</dbReference>
<dbReference type="Pfam" id="PF17830">
    <property type="entry name" value="STI1-HOP_DP"/>
    <property type="match status" value="1"/>
</dbReference>
<keyword evidence="2 3" id="KW-0040">ANK repeat</keyword>
<dbReference type="SUPFAM" id="SSF48403">
    <property type="entry name" value="Ankyrin repeat"/>
    <property type="match status" value="1"/>
</dbReference>
<evidence type="ECO:0000256" key="2">
    <source>
        <dbReference type="ARBA" id="ARBA00023043"/>
    </source>
</evidence>